<keyword evidence="1" id="KW-1133">Transmembrane helix</keyword>
<evidence type="ECO:0000313" key="2">
    <source>
        <dbReference type="EMBL" id="MBA0878320.1"/>
    </source>
</evidence>
<reference evidence="2 3" key="1">
    <citation type="journal article" date="2019" name="Genome Biol. Evol.">
        <title>Insights into the evolution of the New World diploid cottons (Gossypium, subgenus Houzingenia) based on genome sequencing.</title>
        <authorList>
            <person name="Grover C.E."/>
            <person name="Arick M.A. 2nd"/>
            <person name="Thrash A."/>
            <person name="Conover J.L."/>
            <person name="Sanders W.S."/>
            <person name="Peterson D.G."/>
            <person name="Frelichowski J.E."/>
            <person name="Scheffler J.A."/>
            <person name="Scheffler B.E."/>
            <person name="Wendel J.F."/>
        </authorList>
    </citation>
    <scope>NUCLEOTIDE SEQUENCE [LARGE SCALE GENOMIC DNA]</scope>
    <source>
        <strain evidence="2">1</strain>
        <tissue evidence="2">Leaf</tissue>
    </source>
</reference>
<accession>A0A7J9N511</accession>
<sequence>MLLIMMLCIALLQSMVFMPQILWKPLLVILDSCLISMLKNPNPCLPLWPRILMFRIIIMLILICINRMLIVLILGEIMMRVMIINEIGCKNDDNDEDDKDDVS</sequence>
<comment type="caution">
    <text evidence="2">The sequence shown here is derived from an EMBL/GenBank/DDBJ whole genome shotgun (WGS) entry which is preliminary data.</text>
</comment>
<organism evidence="2 3">
    <name type="scientific">Gossypium schwendimanii</name>
    <name type="common">Cotton</name>
    <dbReference type="NCBI Taxonomy" id="34291"/>
    <lineage>
        <taxon>Eukaryota</taxon>
        <taxon>Viridiplantae</taxon>
        <taxon>Streptophyta</taxon>
        <taxon>Embryophyta</taxon>
        <taxon>Tracheophyta</taxon>
        <taxon>Spermatophyta</taxon>
        <taxon>Magnoliopsida</taxon>
        <taxon>eudicotyledons</taxon>
        <taxon>Gunneridae</taxon>
        <taxon>Pentapetalae</taxon>
        <taxon>rosids</taxon>
        <taxon>malvids</taxon>
        <taxon>Malvales</taxon>
        <taxon>Malvaceae</taxon>
        <taxon>Malvoideae</taxon>
        <taxon>Gossypium</taxon>
    </lineage>
</organism>
<evidence type="ECO:0000313" key="3">
    <source>
        <dbReference type="Proteomes" id="UP000593576"/>
    </source>
</evidence>
<dbReference type="Proteomes" id="UP000593576">
    <property type="component" value="Unassembled WGS sequence"/>
</dbReference>
<name>A0A7J9N511_GOSSC</name>
<gene>
    <name evidence="2" type="ORF">Goshw_026590</name>
</gene>
<protein>
    <submittedName>
        <fullName evidence="2">Uncharacterized protein</fullName>
    </submittedName>
</protein>
<evidence type="ECO:0000256" key="1">
    <source>
        <dbReference type="SAM" id="Phobius"/>
    </source>
</evidence>
<feature type="non-terminal residue" evidence="2">
    <location>
        <position position="103"/>
    </location>
</feature>
<keyword evidence="1" id="KW-0472">Membrane</keyword>
<feature type="transmembrane region" description="Helical" evidence="1">
    <location>
        <begin position="54"/>
        <end position="74"/>
    </location>
</feature>
<keyword evidence="1" id="KW-0812">Transmembrane</keyword>
<dbReference type="EMBL" id="JABFAF010271181">
    <property type="protein sequence ID" value="MBA0878320.1"/>
    <property type="molecule type" value="Genomic_DNA"/>
</dbReference>
<proteinExistence type="predicted"/>
<dbReference type="OrthoDB" id="1001126at2759"/>
<dbReference type="AlphaFoldDB" id="A0A7J9N511"/>
<keyword evidence="3" id="KW-1185">Reference proteome</keyword>